<gene>
    <name evidence="2" type="ORF">EG339_10815</name>
</gene>
<dbReference type="Gene3D" id="3.40.630.30">
    <property type="match status" value="1"/>
</dbReference>
<dbReference type="InterPro" id="IPR016181">
    <property type="entry name" value="Acyl_CoA_acyltransferase"/>
</dbReference>
<dbReference type="EMBL" id="CP033932">
    <property type="protein sequence ID" value="AZB25044.1"/>
    <property type="molecule type" value="Genomic_DNA"/>
</dbReference>
<keyword evidence="2" id="KW-0808">Transferase</keyword>
<feature type="domain" description="N-acetyltransferase" evidence="1">
    <location>
        <begin position="2"/>
        <end position="149"/>
    </location>
</feature>
<evidence type="ECO:0000313" key="2">
    <source>
        <dbReference type="EMBL" id="AZB25044.1"/>
    </source>
</evidence>
<keyword evidence="3" id="KW-1185">Reference proteome</keyword>
<dbReference type="Proteomes" id="UP000271193">
    <property type="component" value="Chromosome"/>
</dbReference>
<sequence length="359" mass="42711">MIQLKTFNKKQLGDFVSSGEFKQYDFLPITEHRAISHIMNPEALDEQTLLILAFCNGKLAGYLGCFPDRFIIDEKVIRYAWLSTLYVSEEFRGKKIAKKLLEKALERYEGHIAITEFTLEAETFYNIMGYFEYIFPKKGKRFYFNTDLATIIPAKKPKTKVFKQFFFLLDSTVNAVISVKNISIRKPDFHFEILDHIDVESTYFIANFQSRRKPNEINHFIEYPWVLKGERKDERYLFSSYAQTFKYFWIKIYDHQHSLTTCSLLLLRDGYLKIPYLFSKSDMGCFIDFLSYFIVENKIKALTSYQQELNKEIEHSKTFPKIHERDFERRYLFHKQLLQNLPEGFNPHYQDGDGDCMMT</sequence>
<dbReference type="AlphaFoldDB" id="A0A3G6TFN7"/>
<protein>
    <submittedName>
        <fullName evidence="2">GNAT family N-acetyltransferase</fullName>
    </submittedName>
</protein>
<organism evidence="2 3">
    <name type="scientific">Chryseobacterium bernardetii</name>
    <dbReference type="NCBI Taxonomy" id="1241978"/>
    <lineage>
        <taxon>Bacteria</taxon>
        <taxon>Pseudomonadati</taxon>
        <taxon>Bacteroidota</taxon>
        <taxon>Flavobacteriia</taxon>
        <taxon>Flavobacteriales</taxon>
        <taxon>Weeksellaceae</taxon>
        <taxon>Chryseobacterium group</taxon>
        <taxon>Chryseobacterium</taxon>
    </lineage>
</organism>
<dbReference type="GO" id="GO:0016747">
    <property type="term" value="F:acyltransferase activity, transferring groups other than amino-acyl groups"/>
    <property type="evidence" value="ECO:0007669"/>
    <property type="project" value="InterPro"/>
</dbReference>
<evidence type="ECO:0000313" key="3">
    <source>
        <dbReference type="Proteomes" id="UP000271193"/>
    </source>
</evidence>
<dbReference type="SUPFAM" id="SSF55729">
    <property type="entry name" value="Acyl-CoA N-acyltransferases (Nat)"/>
    <property type="match status" value="1"/>
</dbReference>
<evidence type="ECO:0000259" key="1">
    <source>
        <dbReference type="PROSITE" id="PS51186"/>
    </source>
</evidence>
<name>A0A3G6TFN7_9FLAO</name>
<reference evidence="3" key="1">
    <citation type="submission" date="2018-11" db="EMBL/GenBank/DDBJ databases">
        <title>Proposal to divide the Flavobacteriaceae and reorganize its genera based on Amino Acid Identity values calculated from whole genome sequences.</title>
        <authorList>
            <person name="Nicholson A.C."/>
            <person name="Gulvik C.A."/>
            <person name="Whitney A.M."/>
            <person name="Humrighouse B.W."/>
            <person name="Bell M."/>
            <person name="Holmes B."/>
            <person name="Steigerwalt A.G."/>
            <person name="Villarma A."/>
            <person name="Sheth M."/>
            <person name="Batra D."/>
            <person name="Pryor J."/>
            <person name="Bernardet J.-F."/>
            <person name="Hugo C."/>
            <person name="Kampfer P."/>
            <person name="Newman J."/>
            <person name="McQuiston J.R."/>
        </authorList>
    </citation>
    <scope>NUCLEOTIDE SEQUENCE [LARGE SCALE GENOMIC DNA]</scope>
    <source>
        <strain evidence="3">G0229</strain>
    </source>
</reference>
<dbReference type="GeneID" id="99065302"/>
<proteinExistence type="predicted"/>
<dbReference type="RefSeq" id="WP_123870183.1">
    <property type="nucleotide sequence ID" value="NZ_CP033932.1"/>
</dbReference>
<dbReference type="InterPro" id="IPR000182">
    <property type="entry name" value="GNAT_dom"/>
</dbReference>
<dbReference type="Pfam" id="PF00583">
    <property type="entry name" value="Acetyltransf_1"/>
    <property type="match status" value="1"/>
</dbReference>
<dbReference type="CDD" id="cd04301">
    <property type="entry name" value="NAT_SF"/>
    <property type="match status" value="1"/>
</dbReference>
<dbReference type="KEGG" id="cben:EG339_10815"/>
<accession>A0A3G6TFN7</accession>
<dbReference type="PROSITE" id="PS51186">
    <property type="entry name" value="GNAT"/>
    <property type="match status" value="1"/>
</dbReference>